<proteinExistence type="predicted"/>
<feature type="chain" id="PRO_5018265431" evidence="1">
    <location>
        <begin position="34"/>
        <end position="335"/>
    </location>
</feature>
<dbReference type="EMBL" id="ML120361">
    <property type="protein sequence ID" value="RPB03659.1"/>
    <property type="molecule type" value="Genomic_DNA"/>
</dbReference>
<gene>
    <name evidence="2" type="ORF">L873DRAFT_1825956</name>
</gene>
<accession>A0A3N4K2Q8</accession>
<evidence type="ECO:0000313" key="3">
    <source>
        <dbReference type="Proteomes" id="UP000276215"/>
    </source>
</evidence>
<dbReference type="Proteomes" id="UP000276215">
    <property type="component" value="Unassembled WGS sequence"/>
</dbReference>
<sequence>MTPRWLYSNLPGGGSALLILLCLIYLLTPPVAAAPPEGRTRGAGFINLLNFQATGSECSDGELKIKAFLATFGVNGPRGVKDPDYADIKAIVDAMEEYPPDFNCVSAAELGQCKTTFDRARPAGTKGAVQYPMEFSMCFDPAGLGTAITRQAKGFWLKSKGSSISNSCLGEKNNSNSIYSLREGGGQQNRDYHVSPCSKRSRVYEDPGLVQPCLPHQNVEIRELLVKTYKNEISQAPPLLQLCVWGLGGRQWRRIQEAPFERPPPDDSDYLKYDSDSGSMNTGKNFQELAKDGSGNWLECRKDGMPSTTIQNAEIFVSPKFMTLNPEDDANHIAL</sequence>
<protein>
    <submittedName>
        <fullName evidence="2">Uncharacterized protein</fullName>
    </submittedName>
</protein>
<feature type="signal peptide" evidence="1">
    <location>
        <begin position="1"/>
        <end position="33"/>
    </location>
</feature>
<name>A0A3N4K2Q8_9PEZI</name>
<evidence type="ECO:0000256" key="1">
    <source>
        <dbReference type="SAM" id="SignalP"/>
    </source>
</evidence>
<organism evidence="2 3">
    <name type="scientific">Choiromyces venosus 120613-1</name>
    <dbReference type="NCBI Taxonomy" id="1336337"/>
    <lineage>
        <taxon>Eukaryota</taxon>
        <taxon>Fungi</taxon>
        <taxon>Dikarya</taxon>
        <taxon>Ascomycota</taxon>
        <taxon>Pezizomycotina</taxon>
        <taxon>Pezizomycetes</taxon>
        <taxon>Pezizales</taxon>
        <taxon>Tuberaceae</taxon>
        <taxon>Choiromyces</taxon>
    </lineage>
</organism>
<evidence type="ECO:0000313" key="2">
    <source>
        <dbReference type="EMBL" id="RPB03659.1"/>
    </source>
</evidence>
<dbReference type="AlphaFoldDB" id="A0A3N4K2Q8"/>
<reference evidence="2 3" key="1">
    <citation type="journal article" date="2018" name="Nat. Ecol. Evol.">
        <title>Pezizomycetes genomes reveal the molecular basis of ectomycorrhizal truffle lifestyle.</title>
        <authorList>
            <person name="Murat C."/>
            <person name="Payen T."/>
            <person name="Noel B."/>
            <person name="Kuo A."/>
            <person name="Morin E."/>
            <person name="Chen J."/>
            <person name="Kohler A."/>
            <person name="Krizsan K."/>
            <person name="Balestrini R."/>
            <person name="Da Silva C."/>
            <person name="Montanini B."/>
            <person name="Hainaut M."/>
            <person name="Levati E."/>
            <person name="Barry K.W."/>
            <person name="Belfiori B."/>
            <person name="Cichocki N."/>
            <person name="Clum A."/>
            <person name="Dockter R.B."/>
            <person name="Fauchery L."/>
            <person name="Guy J."/>
            <person name="Iotti M."/>
            <person name="Le Tacon F."/>
            <person name="Lindquist E.A."/>
            <person name="Lipzen A."/>
            <person name="Malagnac F."/>
            <person name="Mello A."/>
            <person name="Molinier V."/>
            <person name="Miyauchi S."/>
            <person name="Poulain J."/>
            <person name="Riccioni C."/>
            <person name="Rubini A."/>
            <person name="Sitrit Y."/>
            <person name="Splivallo R."/>
            <person name="Traeger S."/>
            <person name="Wang M."/>
            <person name="Zifcakova L."/>
            <person name="Wipf D."/>
            <person name="Zambonelli A."/>
            <person name="Paolocci F."/>
            <person name="Nowrousian M."/>
            <person name="Ottonello S."/>
            <person name="Baldrian P."/>
            <person name="Spatafora J.W."/>
            <person name="Henrissat B."/>
            <person name="Nagy L.G."/>
            <person name="Aury J.M."/>
            <person name="Wincker P."/>
            <person name="Grigoriev I.V."/>
            <person name="Bonfante P."/>
            <person name="Martin F.M."/>
        </authorList>
    </citation>
    <scope>NUCLEOTIDE SEQUENCE [LARGE SCALE GENOMIC DNA]</scope>
    <source>
        <strain evidence="2 3">120613-1</strain>
    </source>
</reference>
<keyword evidence="1" id="KW-0732">Signal</keyword>
<keyword evidence="3" id="KW-1185">Reference proteome</keyword>